<proteinExistence type="predicted"/>
<dbReference type="EMBL" id="JACXVP010000004">
    <property type="protein sequence ID" value="KAG5612880.1"/>
    <property type="molecule type" value="Genomic_DNA"/>
</dbReference>
<keyword evidence="2" id="KW-1185">Reference proteome</keyword>
<evidence type="ECO:0000313" key="2">
    <source>
        <dbReference type="Proteomes" id="UP000824120"/>
    </source>
</evidence>
<name>A0A9J5ZL82_SOLCO</name>
<reference evidence="1 2" key="1">
    <citation type="submission" date="2020-09" db="EMBL/GenBank/DDBJ databases">
        <title>De no assembly of potato wild relative species, Solanum commersonii.</title>
        <authorList>
            <person name="Cho K."/>
        </authorList>
    </citation>
    <scope>NUCLEOTIDE SEQUENCE [LARGE SCALE GENOMIC DNA]</scope>
    <source>
        <strain evidence="1">LZ3.2</strain>
        <tissue evidence="1">Leaf</tissue>
    </source>
</reference>
<dbReference type="Gene3D" id="3.60.10.10">
    <property type="entry name" value="Endonuclease/exonuclease/phosphatase"/>
    <property type="match status" value="2"/>
</dbReference>
<protein>
    <recommendedName>
        <fullName evidence="3">Endonuclease/exonuclease/phosphatase domain-containing protein</fullName>
    </recommendedName>
</protein>
<evidence type="ECO:0000313" key="1">
    <source>
        <dbReference type="EMBL" id="KAG5612880.1"/>
    </source>
</evidence>
<gene>
    <name evidence="1" type="ORF">H5410_024161</name>
</gene>
<dbReference type="InterPro" id="IPR036691">
    <property type="entry name" value="Endo/exonu/phosph_ase_sf"/>
</dbReference>
<accession>A0A9J5ZL82</accession>
<organism evidence="1 2">
    <name type="scientific">Solanum commersonii</name>
    <name type="common">Commerson's wild potato</name>
    <name type="synonym">Commerson's nightshade</name>
    <dbReference type="NCBI Taxonomy" id="4109"/>
    <lineage>
        <taxon>Eukaryota</taxon>
        <taxon>Viridiplantae</taxon>
        <taxon>Streptophyta</taxon>
        <taxon>Embryophyta</taxon>
        <taxon>Tracheophyta</taxon>
        <taxon>Spermatophyta</taxon>
        <taxon>Magnoliopsida</taxon>
        <taxon>eudicotyledons</taxon>
        <taxon>Gunneridae</taxon>
        <taxon>Pentapetalae</taxon>
        <taxon>asterids</taxon>
        <taxon>lamiids</taxon>
        <taxon>Solanales</taxon>
        <taxon>Solanaceae</taxon>
        <taxon>Solanoideae</taxon>
        <taxon>Solaneae</taxon>
        <taxon>Solanum</taxon>
    </lineage>
</organism>
<dbReference type="SUPFAM" id="SSF56219">
    <property type="entry name" value="DNase I-like"/>
    <property type="match status" value="1"/>
</dbReference>
<evidence type="ECO:0008006" key="3">
    <source>
        <dbReference type="Google" id="ProtNLM"/>
    </source>
</evidence>
<dbReference type="Proteomes" id="UP000824120">
    <property type="component" value="Chromosome 4"/>
</dbReference>
<comment type="caution">
    <text evidence="1">The sequence shown here is derived from an EMBL/GenBank/DDBJ whole genome shotgun (WGS) entry which is preliminary data.</text>
</comment>
<dbReference type="PANTHER" id="PTHR33710:SF35">
    <property type="entry name" value="RNA-DIRECTED DNA POLYMERASE (REVERSE TRANSCRIPTASE)_ RIBONUCLEASE H"/>
    <property type="match status" value="1"/>
</dbReference>
<dbReference type="OrthoDB" id="1302590at2759"/>
<sequence length="280" mass="33328">MIKAIFWNIRGIRTKKANHRLQNLIKFHKVDFVAIFEPLLNMIKIDKYMKYFGYQHSISNLNGQIWLFWDGNFSTSIIDNTEQQITIKMPNIGIGKDIYITAGPWCISGDFNVILDPNEKVGGRPHRMTKSYDFSSCMDACKMSDLGFNGLKFTWCNNRIPRKRIWKRLDRCFDNHQNSIQYFKFLDIWIDQPSFMNIVKDAWNTNITVNAQWILKQILKVLSKKLSTWSKDIIGNVFDHVKEWEIKMKDLEDEDLSSPTEFNREELNKRQAEYYRWMNL</sequence>
<dbReference type="AlphaFoldDB" id="A0A9J5ZL82"/>
<dbReference type="PANTHER" id="PTHR33710">
    <property type="entry name" value="BNAC02G09200D PROTEIN"/>
    <property type="match status" value="1"/>
</dbReference>